<feature type="region of interest" description="Disordered" evidence="1">
    <location>
        <begin position="23"/>
        <end position="48"/>
    </location>
</feature>
<dbReference type="KEGG" id="pox:MB84_31075"/>
<feature type="domain" description="eCIS core" evidence="2">
    <location>
        <begin position="47"/>
        <end position="112"/>
    </location>
</feature>
<dbReference type="Proteomes" id="UP000035050">
    <property type="component" value="Chromosome"/>
</dbReference>
<dbReference type="OrthoDB" id="8941214at2"/>
<evidence type="ECO:0000259" key="2">
    <source>
        <dbReference type="Pfam" id="PF13699"/>
    </source>
</evidence>
<reference evidence="3" key="1">
    <citation type="submission" date="2016-06" db="EMBL/GenBank/DDBJ databases">
        <title>Pandoraea oxalativorans DSM 23570 Genome Sequencing.</title>
        <authorList>
            <person name="Ee R."/>
            <person name="Lim Y.-L."/>
            <person name="Yong D."/>
            <person name="Yin W.-F."/>
            <person name="Chan K.-G."/>
        </authorList>
    </citation>
    <scope>NUCLEOTIDE SEQUENCE</scope>
    <source>
        <strain evidence="3">DSM 23570</strain>
    </source>
</reference>
<feature type="region of interest" description="Disordered" evidence="1">
    <location>
        <begin position="155"/>
        <end position="183"/>
    </location>
</feature>
<keyword evidence="4" id="KW-1185">Reference proteome</keyword>
<accession>A0A192B1D1</accession>
<evidence type="ECO:0000313" key="4">
    <source>
        <dbReference type="Proteomes" id="UP000035050"/>
    </source>
</evidence>
<name>A0A192B1D1_9BURK</name>
<dbReference type="AlphaFoldDB" id="A0A192B1D1"/>
<protein>
    <recommendedName>
        <fullName evidence="2">eCIS core domain-containing protein</fullName>
    </recommendedName>
</protein>
<evidence type="ECO:0000256" key="1">
    <source>
        <dbReference type="SAM" id="MobiDB-lite"/>
    </source>
</evidence>
<dbReference type="Pfam" id="PF13699">
    <property type="entry name" value="eCIS_core"/>
    <property type="match status" value="1"/>
</dbReference>
<dbReference type="RefSeq" id="WP_065225772.1">
    <property type="nucleotide sequence ID" value="NZ_CP011253.3"/>
</dbReference>
<evidence type="ECO:0000313" key="3">
    <source>
        <dbReference type="EMBL" id="ANJ87105.1"/>
    </source>
</evidence>
<gene>
    <name evidence="3" type="ORF">MB84_31075</name>
</gene>
<organism evidence="3 4">
    <name type="scientific">Pandoraea oxalativorans</name>
    <dbReference type="NCBI Taxonomy" id="573737"/>
    <lineage>
        <taxon>Bacteria</taxon>
        <taxon>Pseudomonadati</taxon>
        <taxon>Pseudomonadota</taxon>
        <taxon>Betaproteobacteria</taxon>
        <taxon>Burkholderiales</taxon>
        <taxon>Burkholderiaceae</taxon>
        <taxon>Pandoraea</taxon>
    </lineage>
</organism>
<dbReference type="InterPro" id="IPR025295">
    <property type="entry name" value="eCIS_core_dom"/>
</dbReference>
<proteinExistence type="predicted"/>
<sequence>MQTLVDASPRMVAQRQRMQTLFGEQDTSSEHQPVQRAASASDRADGLPVGLKQGIESLSGQRMDHVRVHYNSSRPAQMQAHAYAQDSDIHLAPGQEQHLPHEAWHVVQQAQGRVKPTMQMADGQSLNDDVGLEAEADAMGSRAAAVGLSGASSSLSANVEHPATSEGASDGAPRQLSIARPDSATSALVQRVKIKSTEEPKTFVPTSYATLMGIEDFSQALPVTNYQRRFPEPDALKTLIDETWKDREFHNIKALTAAINAEIRGAKAEAREKRNEDEAPKIQEKVTRYQSATSEDAWEGDWEAFAAEMIPLSKSLAGIVEARKALLICYRLALVAKFNRDIARAFIRRVVDIGQAFKTRQPYDWHGIAATLSMITSDLQGTPKDYSPFGGPRFDAFYGVSKQGGIPLSFLGITSELDAILNVHPDELAEGEMVFSGSKYTDADNAEMNKDVDVSYIDGAGVLHLIENGKDMNTLKNKTSGKQDQKTIYKYLSQKSTSLVHTAKAPLTPTQASRNQITGVRWWYSIPPEALNLHDLSSEDKATLAAVAAAGAGLRSGDIRLTRDQLFGLSRS</sequence>
<dbReference type="EMBL" id="CP011253">
    <property type="protein sequence ID" value="ANJ87105.1"/>
    <property type="molecule type" value="Genomic_DNA"/>
</dbReference>